<sequence>MERAFTRHRRWFSNSKQRLLNNIYLSSRNRA</sequence>
<evidence type="ECO:0008006" key="3">
    <source>
        <dbReference type="Google" id="ProtNLM"/>
    </source>
</evidence>
<reference evidence="1" key="1">
    <citation type="submission" date="2021-03" db="EMBL/GenBank/DDBJ databases">
        <authorList>
            <person name="Tran Van P."/>
        </authorList>
    </citation>
    <scope>NUCLEOTIDE SEQUENCE</scope>
</reference>
<name>A0ABN7P401_TIMPD</name>
<protein>
    <recommendedName>
        <fullName evidence="3">Ribosomal protein L20</fullName>
    </recommendedName>
</protein>
<dbReference type="Proteomes" id="UP001153148">
    <property type="component" value="Unassembled WGS sequence"/>
</dbReference>
<proteinExistence type="predicted"/>
<organism evidence="1 2">
    <name type="scientific">Timema podura</name>
    <name type="common">Walking stick</name>
    <dbReference type="NCBI Taxonomy" id="61482"/>
    <lineage>
        <taxon>Eukaryota</taxon>
        <taxon>Metazoa</taxon>
        <taxon>Ecdysozoa</taxon>
        <taxon>Arthropoda</taxon>
        <taxon>Hexapoda</taxon>
        <taxon>Insecta</taxon>
        <taxon>Pterygota</taxon>
        <taxon>Neoptera</taxon>
        <taxon>Polyneoptera</taxon>
        <taxon>Phasmatodea</taxon>
        <taxon>Timematodea</taxon>
        <taxon>Timematoidea</taxon>
        <taxon>Timematidae</taxon>
        <taxon>Timema</taxon>
    </lineage>
</organism>
<accession>A0ABN7P401</accession>
<comment type="caution">
    <text evidence="1">The sequence shown here is derived from an EMBL/GenBank/DDBJ whole genome shotgun (WGS) entry which is preliminary data.</text>
</comment>
<evidence type="ECO:0000313" key="1">
    <source>
        <dbReference type="EMBL" id="CAG2060165.1"/>
    </source>
</evidence>
<evidence type="ECO:0000313" key="2">
    <source>
        <dbReference type="Proteomes" id="UP001153148"/>
    </source>
</evidence>
<gene>
    <name evidence="1" type="ORF">TPAB3V08_LOCUS7123</name>
</gene>
<dbReference type="EMBL" id="CAJPIN010011559">
    <property type="protein sequence ID" value="CAG2060165.1"/>
    <property type="molecule type" value="Genomic_DNA"/>
</dbReference>
<keyword evidence="2" id="KW-1185">Reference proteome</keyword>